<evidence type="ECO:0000313" key="2">
    <source>
        <dbReference type="EMBL" id="KAK4226814.1"/>
    </source>
</evidence>
<sequence>MVRTIDAPDTATNVDSLRNAYVAKSLVAIIAGGGVFHLVMYLCPADTSLGDLNKLVPEWNAFPHRPA</sequence>
<dbReference type="Proteomes" id="UP001301958">
    <property type="component" value="Unassembled WGS sequence"/>
</dbReference>
<feature type="transmembrane region" description="Helical" evidence="1">
    <location>
        <begin position="20"/>
        <end position="43"/>
    </location>
</feature>
<dbReference type="EMBL" id="MU865341">
    <property type="protein sequence ID" value="KAK4226814.1"/>
    <property type="molecule type" value="Genomic_DNA"/>
</dbReference>
<accession>A0AAN7BNX2</accession>
<protein>
    <submittedName>
        <fullName evidence="2">Uncharacterized protein</fullName>
    </submittedName>
</protein>
<name>A0AAN7BNX2_9PEZI</name>
<dbReference type="AlphaFoldDB" id="A0AAN7BNX2"/>
<evidence type="ECO:0000256" key="1">
    <source>
        <dbReference type="SAM" id="Phobius"/>
    </source>
</evidence>
<keyword evidence="1" id="KW-0472">Membrane</keyword>
<gene>
    <name evidence="2" type="ORF">QBC38DRAFT_455847</name>
</gene>
<evidence type="ECO:0000313" key="3">
    <source>
        <dbReference type="Proteomes" id="UP001301958"/>
    </source>
</evidence>
<proteinExistence type="predicted"/>
<comment type="caution">
    <text evidence="2">The sequence shown here is derived from an EMBL/GenBank/DDBJ whole genome shotgun (WGS) entry which is preliminary data.</text>
</comment>
<keyword evidence="1" id="KW-1133">Transmembrane helix</keyword>
<keyword evidence="1" id="KW-0812">Transmembrane</keyword>
<keyword evidence="3" id="KW-1185">Reference proteome</keyword>
<reference evidence="2" key="1">
    <citation type="journal article" date="2023" name="Mol. Phylogenet. Evol.">
        <title>Genome-scale phylogeny and comparative genomics of the fungal order Sordariales.</title>
        <authorList>
            <person name="Hensen N."/>
            <person name="Bonometti L."/>
            <person name="Westerberg I."/>
            <person name="Brannstrom I.O."/>
            <person name="Guillou S."/>
            <person name="Cros-Aarteil S."/>
            <person name="Calhoun S."/>
            <person name="Haridas S."/>
            <person name="Kuo A."/>
            <person name="Mondo S."/>
            <person name="Pangilinan J."/>
            <person name="Riley R."/>
            <person name="LaButti K."/>
            <person name="Andreopoulos B."/>
            <person name="Lipzen A."/>
            <person name="Chen C."/>
            <person name="Yan M."/>
            <person name="Daum C."/>
            <person name="Ng V."/>
            <person name="Clum A."/>
            <person name="Steindorff A."/>
            <person name="Ohm R.A."/>
            <person name="Martin F."/>
            <person name="Silar P."/>
            <person name="Natvig D.O."/>
            <person name="Lalanne C."/>
            <person name="Gautier V."/>
            <person name="Ament-Velasquez S.L."/>
            <person name="Kruys A."/>
            <person name="Hutchinson M.I."/>
            <person name="Powell A.J."/>
            <person name="Barry K."/>
            <person name="Miller A.N."/>
            <person name="Grigoriev I.V."/>
            <person name="Debuchy R."/>
            <person name="Gladieux P."/>
            <person name="Hiltunen Thoren M."/>
            <person name="Johannesson H."/>
        </authorList>
    </citation>
    <scope>NUCLEOTIDE SEQUENCE</scope>
    <source>
        <strain evidence="2">CBS 990.96</strain>
    </source>
</reference>
<organism evidence="2 3">
    <name type="scientific">Podospora fimiseda</name>
    <dbReference type="NCBI Taxonomy" id="252190"/>
    <lineage>
        <taxon>Eukaryota</taxon>
        <taxon>Fungi</taxon>
        <taxon>Dikarya</taxon>
        <taxon>Ascomycota</taxon>
        <taxon>Pezizomycotina</taxon>
        <taxon>Sordariomycetes</taxon>
        <taxon>Sordariomycetidae</taxon>
        <taxon>Sordariales</taxon>
        <taxon>Podosporaceae</taxon>
        <taxon>Podospora</taxon>
    </lineage>
</organism>
<reference evidence="2" key="2">
    <citation type="submission" date="2023-05" db="EMBL/GenBank/DDBJ databases">
        <authorList>
            <consortium name="Lawrence Berkeley National Laboratory"/>
            <person name="Steindorff A."/>
            <person name="Hensen N."/>
            <person name="Bonometti L."/>
            <person name="Westerberg I."/>
            <person name="Brannstrom I.O."/>
            <person name="Guillou S."/>
            <person name="Cros-Aarteil S."/>
            <person name="Calhoun S."/>
            <person name="Haridas S."/>
            <person name="Kuo A."/>
            <person name="Mondo S."/>
            <person name="Pangilinan J."/>
            <person name="Riley R."/>
            <person name="Labutti K."/>
            <person name="Andreopoulos B."/>
            <person name="Lipzen A."/>
            <person name="Chen C."/>
            <person name="Yanf M."/>
            <person name="Daum C."/>
            <person name="Ng V."/>
            <person name="Clum A."/>
            <person name="Ohm R."/>
            <person name="Martin F."/>
            <person name="Silar P."/>
            <person name="Natvig D."/>
            <person name="Lalanne C."/>
            <person name="Gautier V."/>
            <person name="Ament-Velasquez S.L."/>
            <person name="Kruys A."/>
            <person name="Hutchinson M.I."/>
            <person name="Powell A.J."/>
            <person name="Barry K."/>
            <person name="Miller A.N."/>
            <person name="Grigoriev I.V."/>
            <person name="Debuchy R."/>
            <person name="Gladieux P."/>
            <person name="Thoren M.H."/>
            <person name="Johannesson H."/>
        </authorList>
    </citation>
    <scope>NUCLEOTIDE SEQUENCE</scope>
    <source>
        <strain evidence="2">CBS 990.96</strain>
    </source>
</reference>